<keyword evidence="5 10" id="KW-0812">Transmembrane</keyword>
<evidence type="ECO:0000256" key="7">
    <source>
        <dbReference type="ARBA" id="ARBA00023077"/>
    </source>
</evidence>
<dbReference type="PANTHER" id="PTHR30069:SF41">
    <property type="entry name" value="HEME_HEMOPEXIN UTILIZATION PROTEIN C"/>
    <property type="match status" value="1"/>
</dbReference>
<protein>
    <submittedName>
        <fullName evidence="16">TonB-dependent hemoglobin/transferrin/lactoferrin receptor</fullName>
    </submittedName>
</protein>
<keyword evidence="8 10" id="KW-0472">Membrane</keyword>
<dbReference type="PROSITE" id="PS00430">
    <property type="entry name" value="TONB_DEPENDENT_REC_1"/>
    <property type="match status" value="1"/>
</dbReference>
<evidence type="ECO:0000256" key="4">
    <source>
        <dbReference type="ARBA" id="ARBA00022452"/>
    </source>
</evidence>
<feature type="domain" description="TonB-dependent receptor-like beta-barrel" evidence="14">
    <location>
        <begin position="257"/>
        <end position="695"/>
    </location>
</feature>
<keyword evidence="16" id="KW-0675">Receptor</keyword>
<name>A0A062VCB6_9PROT</name>
<dbReference type="AlphaFoldDB" id="A0A062VCB6"/>
<dbReference type="NCBIfam" id="TIGR01786">
    <property type="entry name" value="TonB-hemlactrns"/>
    <property type="match status" value="1"/>
</dbReference>
<dbReference type="InterPro" id="IPR011276">
    <property type="entry name" value="TonB_haem/Hb_rcpt"/>
</dbReference>
<dbReference type="InterPro" id="IPR037066">
    <property type="entry name" value="Plug_dom_sf"/>
</dbReference>
<dbReference type="STRING" id="1280954.HPO_17030"/>
<comment type="similarity">
    <text evidence="2 10 12">Belongs to the TonB-dependent receptor family.</text>
</comment>
<evidence type="ECO:0000256" key="1">
    <source>
        <dbReference type="ARBA" id="ARBA00004571"/>
    </source>
</evidence>
<feature type="signal peptide" evidence="13">
    <location>
        <begin position="1"/>
        <end position="34"/>
    </location>
</feature>
<keyword evidence="6 13" id="KW-0732">Signal</keyword>
<evidence type="ECO:0000256" key="11">
    <source>
        <dbReference type="PROSITE-ProRule" id="PRU10143"/>
    </source>
</evidence>
<comment type="caution">
    <text evidence="16">The sequence shown here is derived from an EMBL/GenBank/DDBJ whole genome shotgun (WGS) entry which is preliminary data.</text>
</comment>
<feature type="domain" description="TonB-dependent receptor plug" evidence="15">
    <location>
        <begin position="59"/>
        <end position="163"/>
    </location>
</feature>
<dbReference type="InterPro" id="IPR010949">
    <property type="entry name" value="TonB_Hb/transfer/lactofer_rcpt"/>
</dbReference>
<evidence type="ECO:0000256" key="6">
    <source>
        <dbReference type="ARBA" id="ARBA00022729"/>
    </source>
</evidence>
<dbReference type="InterPro" id="IPR012910">
    <property type="entry name" value="Plug_dom"/>
</dbReference>
<feature type="chain" id="PRO_5001619655" evidence="13">
    <location>
        <begin position="35"/>
        <end position="724"/>
    </location>
</feature>
<evidence type="ECO:0000259" key="14">
    <source>
        <dbReference type="Pfam" id="PF00593"/>
    </source>
</evidence>
<dbReference type="InterPro" id="IPR010916">
    <property type="entry name" value="TonB_box_CS"/>
</dbReference>
<dbReference type="InterPro" id="IPR000531">
    <property type="entry name" value="Beta-barrel_TonB"/>
</dbReference>
<dbReference type="Pfam" id="PF00593">
    <property type="entry name" value="TonB_dep_Rec_b-barrel"/>
    <property type="match status" value="1"/>
</dbReference>
<dbReference type="GO" id="GO:0044718">
    <property type="term" value="P:siderophore transmembrane transport"/>
    <property type="evidence" value="ECO:0007669"/>
    <property type="project" value="TreeGrafter"/>
</dbReference>
<dbReference type="Pfam" id="PF07715">
    <property type="entry name" value="Plug"/>
    <property type="match status" value="1"/>
</dbReference>
<dbReference type="EMBL" id="ARYM01000027">
    <property type="protein sequence ID" value="KCZ97022.1"/>
    <property type="molecule type" value="Genomic_DNA"/>
</dbReference>
<dbReference type="RefSeq" id="WP_051612748.1">
    <property type="nucleotide sequence ID" value="NZ_ARYM01000027.1"/>
</dbReference>
<keyword evidence="9 10" id="KW-0998">Cell outer membrane</keyword>
<keyword evidence="7 11" id="KW-0798">TonB box</keyword>
<dbReference type="GO" id="GO:0015344">
    <property type="term" value="F:siderophore uptake transmembrane transporter activity"/>
    <property type="evidence" value="ECO:0007669"/>
    <property type="project" value="TreeGrafter"/>
</dbReference>
<dbReference type="Proteomes" id="UP000027100">
    <property type="component" value="Unassembled WGS sequence"/>
</dbReference>
<dbReference type="OrthoDB" id="9796221at2"/>
<evidence type="ECO:0000256" key="2">
    <source>
        <dbReference type="ARBA" id="ARBA00009810"/>
    </source>
</evidence>
<proteinExistence type="inferred from homology"/>
<evidence type="ECO:0000256" key="9">
    <source>
        <dbReference type="ARBA" id="ARBA00023237"/>
    </source>
</evidence>
<organism evidence="16 17">
    <name type="scientific">Hyphomonas polymorpha PS728</name>
    <dbReference type="NCBI Taxonomy" id="1280954"/>
    <lineage>
        <taxon>Bacteria</taxon>
        <taxon>Pseudomonadati</taxon>
        <taxon>Pseudomonadota</taxon>
        <taxon>Alphaproteobacteria</taxon>
        <taxon>Hyphomonadales</taxon>
        <taxon>Hyphomonadaceae</taxon>
        <taxon>Hyphomonas</taxon>
    </lineage>
</organism>
<dbReference type="InterPro" id="IPR036942">
    <property type="entry name" value="Beta-barrel_TonB_sf"/>
</dbReference>
<keyword evidence="4 10" id="KW-1134">Transmembrane beta strand</keyword>
<evidence type="ECO:0000256" key="10">
    <source>
        <dbReference type="PROSITE-ProRule" id="PRU01360"/>
    </source>
</evidence>
<evidence type="ECO:0000256" key="8">
    <source>
        <dbReference type="ARBA" id="ARBA00023136"/>
    </source>
</evidence>
<dbReference type="Gene3D" id="2.40.170.20">
    <property type="entry name" value="TonB-dependent receptor, beta-barrel domain"/>
    <property type="match status" value="1"/>
</dbReference>
<keyword evidence="3 10" id="KW-0813">Transport</keyword>
<feature type="short sequence motif" description="TonB box" evidence="11">
    <location>
        <begin position="47"/>
        <end position="53"/>
    </location>
</feature>
<dbReference type="GO" id="GO:0015232">
    <property type="term" value="F:heme transmembrane transporter activity"/>
    <property type="evidence" value="ECO:0007669"/>
    <property type="project" value="InterPro"/>
</dbReference>
<evidence type="ECO:0000313" key="17">
    <source>
        <dbReference type="Proteomes" id="UP000027100"/>
    </source>
</evidence>
<evidence type="ECO:0000313" key="16">
    <source>
        <dbReference type="EMBL" id="KCZ97022.1"/>
    </source>
</evidence>
<evidence type="ECO:0000256" key="5">
    <source>
        <dbReference type="ARBA" id="ARBA00022692"/>
    </source>
</evidence>
<evidence type="ECO:0000256" key="12">
    <source>
        <dbReference type="RuleBase" id="RU003357"/>
    </source>
</evidence>
<dbReference type="CDD" id="cd01347">
    <property type="entry name" value="ligand_gated_channel"/>
    <property type="match status" value="1"/>
</dbReference>
<reference evidence="16 17" key="1">
    <citation type="journal article" date="2014" name="Antonie Van Leeuwenhoek">
        <title>Hyphomonas beringensis sp. nov. and Hyphomonas chukchiensis sp. nov., isolated from surface seawater of the Bering Sea and Chukchi Sea.</title>
        <authorList>
            <person name="Li C."/>
            <person name="Lai Q."/>
            <person name="Li G."/>
            <person name="Dong C."/>
            <person name="Wang J."/>
            <person name="Liao Y."/>
            <person name="Shao Z."/>
        </authorList>
    </citation>
    <scope>NUCLEOTIDE SEQUENCE [LARGE SCALE GENOMIC DNA]</scope>
    <source>
        <strain evidence="16 17">PS728</strain>
    </source>
</reference>
<dbReference type="InterPro" id="IPR039426">
    <property type="entry name" value="TonB-dep_rcpt-like"/>
</dbReference>
<evidence type="ECO:0000256" key="3">
    <source>
        <dbReference type="ARBA" id="ARBA00022448"/>
    </source>
</evidence>
<gene>
    <name evidence="16" type="ORF">HPO_17030</name>
</gene>
<dbReference type="SUPFAM" id="SSF56935">
    <property type="entry name" value="Porins"/>
    <property type="match status" value="1"/>
</dbReference>
<evidence type="ECO:0000259" key="15">
    <source>
        <dbReference type="Pfam" id="PF07715"/>
    </source>
</evidence>
<dbReference type="Gene3D" id="2.170.130.10">
    <property type="entry name" value="TonB-dependent receptor, plug domain"/>
    <property type="match status" value="1"/>
</dbReference>
<dbReference type="PANTHER" id="PTHR30069">
    <property type="entry name" value="TONB-DEPENDENT OUTER MEMBRANE RECEPTOR"/>
    <property type="match status" value="1"/>
</dbReference>
<evidence type="ECO:0000256" key="13">
    <source>
        <dbReference type="SAM" id="SignalP"/>
    </source>
</evidence>
<dbReference type="PATRIC" id="fig|1280954.3.peg.3438"/>
<keyword evidence="17" id="KW-1185">Reference proteome</keyword>
<dbReference type="eggNOG" id="COG4771">
    <property type="taxonomic scope" value="Bacteria"/>
</dbReference>
<sequence length="724" mass="78336">MFPNVFPARSCRSRRPRLLLSAAVFAFAALPALAEEEPEEAEQREETVTVYGTSNPLPVFDYPGQVTVISRDTLELIQPSAMSDLLRDVPGLQFSGGPRRTGETPSIRGLGRENVLVLLDGARQSFSSAHDGSFFLDPELVRTAEVVRGPASALYGSGAVGGVLAFETVNAADLLREGESFGGRLRTAYQSVNEEWLGSATVYGRSGKLDALASLGFRRSGDIALGSGIDLPSDDEITTGIVKLGYQFTDALSGEIAWQKFSNNAVEPNNGQGTLGTGDATLDRDVDKDISSELWRGAVRYNPSSDLIDAKLTVYQSTTGVDEFDATVPRTTLREIETTGVSLRNASRFLLGPVETTLTVGGDWYEDSQTGTDSTAAGGIRGGVPNGSAEFAGIFVQAEAAVERPFGLPGRLIVIPGIRHDSFESSSDLSPDKASDDKLSPRLGASYAPVEWLRLYASYAEGFRAPSINELYLDGVHFSVPHPTLFNPALGRFVFVNNNFVPNADLKPESSETVEVGFGLDFRNVLTREDRFQGKISYFESDVSDLINLTVDFSYDPTCFVGPSFFPCTAGSTNSANIAGASLEGWEAEASYDAPLWFARATLSTIEGTDTATGEDLGTLTPDRLTLDTGIKLTSWNTRIGTRIQVADEFERRALSGGSLMVAERRAGYVVLDLYGSWRPQFAPNLRIDAGIDNIFDHDYDRVFEGVSEPGRNFKIALSWQFGQ</sequence>
<comment type="subcellular location">
    <subcellularLocation>
        <location evidence="1 10">Cell outer membrane</location>
        <topology evidence="1 10">Multi-pass membrane protein</topology>
    </subcellularLocation>
</comment>
<accession>A0A062VCB6</accession>
<dbReference type="PROSITE" id="PS52016">
    <property type="entry name" value="TONB_DEPENDENT_REC_3"/>
    <property type="match status" value="1"/>
</dbReference>
<dbReference type="GO" id="GO:0009279">
    <property type="term" value="C:cell outer membrane"/>
    <property type="evidence" value="ECO:0007669"/>
    <property type="project" value="UniProtKB-SubCell"/>
</dbReference>
<dbReference type="NCBIfam" id="TIGR01785">
    <property type="entry name" value="TonB-hemin"/>
    <property type="match status" value="1"/>
</dbReference>